<dbReference type="PANTHER" id="PTHR39344:SF1">
    <property type="entry name" value="UPF0182 PROTEIN SLL1060"/>
    <property type="match status" value="1"/>
</dbReference>
<evidence type="ECO:0000256" key="5">
    <source>
        <dbReference type="SAM" id="Phobius"/>
    </source>
</evidence>
<evidence type="ECO:0000256" key="1">
    <source>
        <dbReference type="ARBA" id="ARBA00022475"/>
    </source>
</evidence>
<evidence type="ECO:0000313" key="6">
    <source>
        <dbReference type="EMBL" id="QWF70723.1"/>
    </source>
</evidence>
<sequence length="877" mass="101204">MRNWKPLPVLIGTISVLTVLYVAFYFLFLDFFVDLWWFRSLDFEAYFWLKFLYRFIFSGAVTVFFFAVFLFHFWIASRYLGFSASDEILIDDQKRRRFQRIADIFMNGSTKVYTPISLILAIVIAVPFYQQWEQALLFFFGSNSGITEPLYGNDVSFYMFQYPIYLLIQKELLVSAAVVLLGTSALYWAEHIVIPDQTQNLPLGAKIHLSILFSFVILFVVWGLLLERFGLLYQDNNQPVFFGPGFVELRYNLPLIWLAIAAALAILVTVIFYVFSVRHRSKAPTLIALISFVAALWLQHVRLVPDLIEKLVVKPNFSRIEANSMQNNINATLAAYDLTKIKTIDFKVDIDATKDIEAWSTKKHFENIPVWDREFLIDSYMQLQGIRPYYDFPAVDEDRYFINGHHQQVNLAAREINIDKLPKEAQNWENTHLRYTHGYGAVISPAAQDAGIPIVWYLRDLDMSSQVGFAVKYPDIYYGKGQYQYALVPNKLITEGISGTPAKDSLNYQGNSGIPINSYFRKLLLSSYLKDEKIFLSPNVTKDSRLLIRRNIKERVTRLTPFLHLDKDPYLVVTKDRFFWIQDAYTTSSFYPLSLPVSNDITADQQQFNYIRNPVKIVVDAYDGRVDYYISDDNDPIINAYQRAYPGVFKLLTDLPEELLQHLRYPRDFYHTQMDVYAKYHQNSPQLFYEQAETWQAPVVQNEAVLPYFITMDFNHCNDEEEFVLINPMTPVNRNNLSMVGLAGTMDESKCDHSYKPGITVFQFPKAVQVNGPSQVNALIDQNPEIAAQFTLWNQQGSEIKKGRMVILPMDNSILYVQPIYMLATQTKMPELARVIVSIGNQVVMEKTLQTAFDRLKDLFVKRANAPSSGVSSAEGK</sequence>
<feature type="transmembrane region" description="Helical" evidence="5">
    <location>
        <begin position="253"/>
        <end position="276"/>
    </location>
</feature>
<keyword evidence="7" id="KW-1185">Reference proteome</keyword>
<evidence type="ECO:0000313" key="7">
    <source>
        <dbReference type="Proteomes" id="UP000676649"/>
    </source>
</evidence>
<dbReference type="EMBL" id="CP073754">
    <property type="protein sequence ID" value="QWF70723.1"/>
    <property type="molecule type" value="Genomic_DNA"/>
</dbReference>
<dbReference type="RefSeq" id="WP_215582137.1">
    <property type="nucleotide sequence ID" value="NZ_CP073754.1"/>
</dbReference>
<dbReference type="KEGG" id="mpad:KEF85_15590"/>
<proteinExistence type="predicted"/>
<dbReference type="AlphaFoldDB" id="A0A975MMQ1"/>
<gene>
    <name evidence="6" type="ORF">KEF85_15590</name>
</gene>
<feature type="transmembrane region" description="Helical" evidence="5">
    <location>
        <begin position="104"/>
        <end position="129"/>
    </location>
</feature>
<feature type="transmembrane region" description="Helical" evidence="5">
    <location>
        <begin position="51"/>
        <end position="75"/>
    </location>
</feature>
<feature type="transmembrane region" description="Helical" evidence="5">
    <location>
        <begin position="209"/>
        <end position="233"/>
    </location>
</feature>
<keyword evidence="1" id="KW-1003">Cell membrane</keyword>
<name>A0A975MMQ1_9GAMM</name>
<feature type="transmembrane region" description="Helical" evidence="5">
    <location>
        <begin position="172"/>
        <end position="189"/>
    </location>
</feature>
<dbReference type="Pfam" id="PF03699">
    <property type="entry name" value="UPF0182"/>
    <property type="match status" value="1"/>
</dbReference>
<evidence type="ECO:0000256" key="2">
    <source>
        <dbReference type="ARBA" id="ARBA00022692"/>
    </source>
</evidence>
<keyword evidence="4 5" id="KW-0472">Membrane</keyword>
<dbReference type="GO" id="GO:0005576">
    <property type="term" value="C:extracellular region"/>
    <property type="evidence" value="ECO:0007669"/>
    <property type="project" value="TreeGrafter"/>
</dbReference>
<evidence type="ECO:0000256" key="3">
    <source>
        <dbReference type="ARBA" id="ARBA00022989"/>
    </source>
</evidence>
<evidence type="ECO:0000256" key="4">
    <source>
        <dbReference type="ARBA" id="ARBA00023136"/>
    </source>
</evidence>
<keyword evidence="2 5" id="KW-0812">Transmembrane</keyword>
<keyword evidence="3 5" id="KW-1133">Transmembrane helix</keyword>
<accession>A0A975MMQ1</accession>
<reference evidence="6" key="1">
    <citation type="submission" date="2021-04" db="EMBL/GenBank/DDBJ databases">
        <title>Draft genome sequence data of methanotrophic Methylovulum sp. strain S1L and Methylomonas sp. strain S2AM isolated from boreal lake water columns.</title>
        <authorList>
            <person name="Rissanen A.J."/>
            <person name="Mangayil R."/>
            <person name="Svenning M.M."/>
            <person name="Khanongnuch R."/>
        </authorList>
    </citation>
    <scope>NUCLEOTIDE SEQUENCE</scope>
    <source>
        <strain evidence="6">S2AM</strain>
    </source>
</reference>
<protein>
    <submittedName>
        <fullName evidence="6">UPF0182 family protein</fullName>
    </submittedName>
</protein>
<dbReference type="PANTHER" id="PTHR39344">
    <property type="entry name" value="UPF0182 PROTEIN SLL1060"/>
    <property type="match status" value="1"/>
</dbReference>
<organism evidence="6 7">
    <name type="scientific">Methylomonas paludis</name>
    <dbReference type="NCBI Taxonomy" id="1173101"/>
    <lineage>
        <taxon>Bacteria</taxon>
        <taxon>Pseudomonadati</taxon>
        <taxon>Pseudomonadota</taxon>
        <taxon>Gammaproteobacteria</taxon>
        <taxon>Methylococcales</taxon>
        <taxon>Methylococcaceae</taxon>
        <taxon>Methylomonas</taxon>
    </lineage>
</organism>
<dbReference type="GO" id="GO:0016020">
    <property type="term" value="C:membrane"/>
    <property type="evidence" value="ECO:0007669"/>
    <property type="project" value="InterPro"/>
</dbReference>
<feature type="transmembrane region" description="Helical" evidence="5">
    <location>
        <begin position="7"/>
        <end position="31"/>
    </location>
</feature>
<dbReference type="InterPro" id="IPR005372">
    <property type="entry name" value="UPF0182"/>
</dbReference>
<dbReference type="Proteomes" id="UP000676649">
    <property type="component" value="Chromosome"/>
</dbReference>
<feature type="transmembrane region" description="Helical" evidence="5">
    <location>
        <begin position="283"/>
        <end position="300"/>
    </location>
</feature>